<dbReference type="OrthoDB" id="9810818at2"/>
<dbReference type="PATRIC" id="fig|135735.6.peg.2963"/>
<dbReference type="InterPro" id="IPR037185">
    <property type="entry name" value="EmrE-like"/>
</dbReference>
<dbReference type="SUPFAM" id="SSF103481">
    <property type="entry name" value="Multidrug resistance efflux transporter EmrE"/>
    <property type="match status" value="2"/>
</dbReference>
<evidence type="ECO:0000256" key="3">
    <source>
        <dbReference type="ARBA" id="ARBA00022475"/>
    </source>
</evidence>
<accession>A0A0H4KXJ7</accession>
<evidence type="ECO:0000256" key="1">
    <source>
        <dbReference type="ARBA" id="ARBA00004651"/>
    </source>
</evidence>
<comment type="similarity">
    <text evidence="2">Belongs to the EamA transporter family.</text>
</comment>
<proteinExistence type="inferred from homology"/>
<dbReference type="InterPro" id="IPR050638">
    <property type="entry name" value="AA-Vitamin_Transporters"/>
</dbReference>
<evidence type="ECO:0000256" key="4">
    <source>
        <dbReference type="ARBA" id="ARBA00022692"/>
    </source>
</evidence>
<evidence type="ECO:0000313" key="8">
    <source>
        <dbReference type="Proteomes" id="UP000036202"/>
    </source>
</evidence>
<dbReference type="Proteomes" id="UP000036202">
    <property type="component" value="Chromosome"/>
</dbReference>
<dbReference type="KEGG" id="beo:BEH_14000"/>
<dbReference type="AlphaFoldDB" id="A0A1X7EL45"/>
<dbReference type="GO" id="GO:0005886">
    <property type="term" value="C:plasma membrane"/>
    <property type="evidence" value="ECO:0007669"/>
    <property type="project" value="UniProtKB-SubCell"/>
</dbReference>
<evidence type="ECO:0000313" key="7">
    <source>
        <dbReference type="EMBL" id="AKO93093.1"/>
    </source>
</evidence>
<evidence type="ECO:0000256" key="2">
    <source>
        <dbReference type="ARBA" id="ARBA00007362"/>
    </source>
</evidence>
<accession>A0A1X7EL45</accession>
<name>A0A1X7EL45_9BACI</name>
<dbReference type="PANTHER" id="PTHR32322:SF18">
    <property type="entry name" value="S-ADENOSYLMETHIONINE_S-ADENOSYLHOMOCYSTEINE TRANSPORTER"/>
    <property type="match status" value="1"/>
</dbReference>
<keyword evidence="8" id="KW-1185">Reference proteome</keyword>
<evidence type="ECO:0000256" key="6">
    <source>
        <dbReference type="ARBA" id="ARBA00023136"/>
    </source>
</evidence>
<keyword evidence="3" id="KW-1003">Cell membrane</keyword>
<keyword evidence="5" id="KW-1133">Transmembrane helix</keyword>
<protein>
    <submittedName>
        <fullName evidence="7">Transporter</fullName>
    </submittedName>
</protein>
<dbReference type="GeneID" id="93701887"/>
<dbReference type="Pfam" id="PF00892">
    <property type="entry name" value="EamA"/>
    <property type="match status" value="2"/>
</dbReference>
<keyword evidence="4" id="KW-0812">Transmembrane</keyword>
<evidence type="ECO:0000256" key="5">
    <source>
        <dbReference type="ARBA" id="ARBA00022989"/>
    </source>
</evidence>
<organism evidence="7 8">
    <name type="scientific">Priestia filamentosa</name>
    <dbReference type="NCBI Taxonomy" id="1402861"/>
    <lineage>
        <taxon>Bacteria</taxon>
        <taxon>Bacillati</taxon>
        <taxon>Bacillota</taxon>
        <taxon>Bacilli</taxon>
        <taxon>Bacillales</taxon>
        <taxon>Bacillaceae</taxon>
        <taxon>Priestia</taxon>
    </lineage>
</organism>
<comment type="subcellular location">
    <subcellularLocation>
        <location evidence="1">Cell membrane</location>
        <topology evidence="1">Multi-pass membrane protein</topology>
    </subcellularLocation>
</comment>
<dbReference type="InterPro" id="IPR000620">
    <property type="entry name" value="EamA_dom"/>
</dbReference>
<reference evidence="7 8" key="1">
    <citation type="journal article" date="2015" name="PLoS ONE">
        <title>Genome Sequence of Bacillus endophyticus and Analysis of Its Companion Mechanism in the Ketogulonigenium vulgare-Bacillus Strain Consortium.</title>
        <authorList>
            <person name="Jia N."/>
            <person name="Du J."/>
            <person name="Ding M.Z."/>
            <person name="Gao F."/>
            <person name="Yuan Y.J."/>
        </authorList>
    </citation>
    <scope>NUCLEOTIDE SEQUENCE [LARGE SCALE GENOMIC DNA]</scope>
    <source>
        <strain evidence="7 8">Hbe603</strain>
    </source>
</reference>
<sequence length="316" mass="35049">MNEQNRKIGLFLVITGAIFWGIGGTVSKKLFQEYSIDVNWLVVIRLLIAGLLLLSLKCVTKNRGEVFKVWKDKKVALHLIIFGIFGMLGVQYTYMVAIDYGNAATATLLQYLSPVMIIVYLLLRKRIVFTLSDMITVLLALLGSFLLLTNGSLSQMYVPIPAIVWGVLSGVAAAFYTLYAAPLLKKYDSLVVVGWAMVIGGVALNFIHPLWAAAWTSFTLKTYLYLAFVIVFGTMIAFWFYIKSLQSLSPKETSLLGSLEPLAAVITTVFWLKAPFGTFQWLGACCIIGVVFILAFWSKKPAKLKKGQKNVSSKIS</sequence>
<dbReference type="PANTHER" id="PTHR32322">
    <property type="entry name" value="INNER MEMBRANE TRANSPORTER"/>
    <property type="match status" value="1"/>
</dbReference>
<dbReference type="EMBL" id="CP011974">
    <property type="protein sequence ID" value="AKO93093.1"/>
    <property type="molecule type" value="Genomic_DNA"/>
</dbReference>
<dbReference type="RefSeq" id="WP_040061322.1">
    <property type="nucleotide sequence ID" value="NZ_CP011974.1"/>
</dbReference>
<reference evidence="8" key="2">
    <citation type="submission" date="2015-06" db="EMBL/GenBank/DDBJ databases">
        <title>Genome Sequence of Bacillus endophyticus and Analysis of its Companion Mechanism in the Ketogulonigenium vulgare-Bacillus strain Consortium.</title>
        <authorList>
            <person name="Jia N."/>
            <person name="Du J."/>
            <person name="Ding M.-Z."/>
            <person name="Gao F."/>
            <person name="Yuan Y.-J."/>
        </authorList>
    </citation>
    <scope>NUCLEOTIDE SEQUENCE [LARGE SCALE GENOMIC DNA]</scope>
    <source>
        <strain evidence="8">Hbe603</strain>
    </source>
</reference>
<keyword evidence="6" id="KW-0472">Membrane</keyword>
<gene>
    <name evidence="7" type="ORF">BEH_14000</name>
</gene>